<proteinExistence type="predicted"/>
<evidence type="ECO:0008006" key="6">
    <source>
        <dbReference type="Google" id="ProtNLM"/>
    </source>
</evidence>
<dbReference type="AlphaFoldDB" id="A0AAV5TY76"/>
<feature type="region of interest" description="Disordered" evidence="2">
    <location>
        <begin position="145"/>
        <end position="167"/>
    </location>
</feature>
<reference evidence="4" key="1">
    <citation type="submission" date="2023-10" db="EMBL/GenBank/DDBJ databases">
        <title>Genome assembly of Pristionchus species.</title>
        <authorList>
            <person name="Yoshida K."/>
            <person name="Sommer R.J."/>
        </authorList>
    </citation>
    <scope>NUCLEOTIDE SEQUENCE</scope>
    <source>
        <strain evidence="4">RS0144</strain>
    </source>
</reference>
<sequence length="167" mass="18430">CLLTSSRPMLRLAVFVALFYYSAALCPSGFELVRDGECYREISDLLNVDAKNGPSVASTECAALNAKPVIIRNQEDNDYWLGVSKKNHKKGNDYGFILLGLECSSSAHWQWTDGSKLDFIPEGSNPEFVSISSLSRVLLLKPRARRQEKGKGNRAKEKRSGASLACV</sequence>
<keyword evidence="1" id="KW-1015">Disulfide bond</keyword>
<dbReference type="EMBL" id="BTSX01000005">
    <property type="protein sequence ID" value="GMS99142.1"/>
    <property type="molecule type" value="Genomic_DNA"/>
</dbReference>
<dbReference type="SUPFAM" id="SSF56436">
    <property type="entry name" value="C-type lectin-like"/>
    <property type="match status" value="1"/>
</dbReference>
<keyword evidence="3" id="KW-0732">Signal</keyword>
<evidence type="ECO:0000313" key="4">
    <source>
        <dbReference type="EMBL" id="GMS99142.1"/>
    </source>
</evidence>
<dbReference type="PANTHER" id="PTHR22991">
    <property type="entry name" value="PROTEIN CBG13490"/>
    <property type="match status" value="1"/>
</dbReference>
<feature type="chain" id="PRO_5043450642" description="C-type lectin domain-containing protein" evidence="3">
    <location>
        <begin position="25"/>
        <end position="167"/>
    </location>
</feature>
<keyword evidence="5" id="KW-1185">Reference proteome</keyword>
<name>A0AAV5TY76_9BILA</name>
<evidence type="ECO:0000313" key="5">
    <source>
        <dbReference type="Proteomes" id="UP001432027"/>
    </source>
</evidence>
<organism evidence="4 5">
    <name type="scientific">Pristionchus entomophagus</name>
    <dbReference type="NCBI Taxonomy" id="358040"/>
    <lineage>
        <taxon>Eukaryota</taxon>
        <taxon>Metazoa</taxon>
        <taxon>Ecdysozoa</taxon>
        <taxon>Nematoda</taxon>
        <taxon>Chromadorea</taxon>
        <taxon>Rhabditida</taxon>
        <taxon>Rhabditina</taxon>
        <taxon>Diplogasteromorpha</taxon>
        <taxon>Diplogasteroidea</taxon>
        <taxon>Neodiplogasteridae</taxon>
        <taxon>Pristionchus</taxon>
    </lineage>
</organism>
<dbReference type="PANTHER" id="PTHR22991:SF40">
    <property type="entry name" value="PROTEIN CBG13490"/>
    <property type="match status" value="1"/>
</dbReference>
<feature type="compositionally biased region" description="Basic and acidic residues" evidence="2">
    <location>
        <begin position="145"/>
        <end position="160"/>
    </location>
</feature>
<accession>A0AAV5TY76</accession>
<dbReference type="Gene3D" id="3.10.100.10">
    <property type="entry name" value="Mannose-Binding Protein A, subunit A"/>
    <property type="match status" value="1"/>
</dbReference>
<evidence type="ECO:0000256" key="1">
    <source>
        <dbReference type="ARBA" id="ARBA00023157"/>
    </source>
</evidence>
<feature type="non-terminal residue" evidence="4">
    <location>
        <position position="1"/>
    </location>
</feature>
<protein>
    <recommendedName>
        <fullName evidence="6">C-type lectin domain-containing protein</fullName>
    </recommendedName>
</protein>
<gene>
    <name evidence="4" type="ORF">PENTCL1PPCAC_21317</name>
</gene>
<evidence type="ECO:0000256" key="2">
    <source>
        <dbReference type="SAM" id="MobiDB-lite"/>
    </source>
</evidence>
<dbReference type="InterPro" id="IPR050976">
    <property type="entry name" value="Snaclec"/>
</dbReference>
<comment type="caution">
    <text evidence="4">The sequence shown here is derived from an EMBL/GenBank/DDBJ whole genome shotgun (WGS) entry which is preliminary data.</text>
</comment>
<dbReference type="InterPro" id="IPR016187">
    <property type="entry name" value="CTDL_fold"/>
</dbReference>
<feature type="non-terminal residue" evidence="4">
    <location>
        <position position="167"/>
    </location>
</feature>
<dbReference type="Proteomes" id="UP001432027">
    <property type="component" value="Unassembled WGS sequence"/>
</dbReference>
<feature type="signal peptide" evidence="3">
    <location>
        <begin position="1"/>
        <end position="24"/>
    </location>
</feature>
<dbReference type="InterPro" id="IPR016186">
    <property type="entry name" value="C-type_lectin-like/link_sf"/>
</dbReference>
<evidence type="ECO:0000256" key="3">
    <source>
        <dbReference type="SAM" id="SignalP"/>
    </source>
</evidence>